<protein>
    <submittedName>
        <fullName evidence="16">Type II secretion system protein GspD</fullName>
    </submittedName>
</protein>
<keyword evidence="9" id="KW-0998">Cell outer membrane</keyword>
<dbReference type="Pfam" id="PF00263">
    <property type="entry name" value="Secretin"/>
    <property type="match status" value="1"/>
</dbReference>
<keyword evidence="3 10" id="KW-0813">Transport</keyword>
<dbReference type="EMBL" id="RAWE01000105">
    <property type="protein sequence ID" value="RKG99862.1"/>
    <property type="molecule type" value="Genomic_DNA"/>
</dbReference>
<dbReference type="InterPro" id="IPR004846">
    <property type="entry name" value="T2SS/T3SS_dom"/>
</dbReference>
<evidence type="ECO:0000256" key="10">
    <source>
        <dbReference type="RuleBase" id="RU004004"/>
    </source>
</evidence>
<dbReference type="InterPro" id="IPR005644">
    <property type="entry name" value="NolW-like"/>
</dbReference>
<keyword evidence="8" id="KW-0472">Membrane</keyword>
<feature type="domain" description="GspD-like N0" evidence="15">
    <location>
        <begin position="82"/>
        <end position="153"/>
    </location>
</feature>
<dbReference type="InterPro" id="IPR001775">
    <property type="entry name" value="GspD/PilQ"/>
</dbReference>
<feature type="domain" description="NolW-like" evidence="14">
    <location>
        <begin position="354"/>
        <end position="443"/>
    </location>
</feature>
<evidence type="ECO:0000256" key="8">
    <source>
        <dbReference type="ARBA" id="ARBA00023136"/>
    </source>
</evidence>
<feature type="domain" description="NolW-like" evidence="14">
    <location>
        <begin position="245"/>
        <end position="346"/>
    </location>
</feature>
<dbReference type="InterPro" id="IPR013356">
    <property type="entry name" value="T2SS_GspD"/>
</dbReference>
<dbReference type="GO" id="GO:0015628">
    <property type="term" value="P:protein secretion by the type II secretion system"/>
    <property type="evidence" value="ECO:0007669"/>
    <property type="project" value="InterPro"/>
</dbReference>
<reference evidence="17" key="1">
    <citation type="submission" date="2018-09" db="EMBL/GenBank/DDBJ databases">
        <authorList>
            <person name="Livingstone P.G."/>
            <person name="Whitworth D.E."/>
        </authorList>
    </citation>
    <scope>NUCLEOTIDE SEQUENCE [LARGE SCALE GENOMIC DNA]</scope>
    <source>
        <strain evidence="17">CA043D</strain>
    </source>
</reference>
<dbReference type="InterPro" id="IPR050810">
    <property type="entry name" value="Bact_Secretion_Sys_Channel"/>
</dbReference>
<evidence type="ECO:0000259" key="13">
    <source>
        <dbReference type="Pfam" id="PF00263"/>
    </source>
</evidence>
<comment type="caution">
    <text evidence="16">The sequence shown here is derived from an EMBL/GenBank/DDBJ whole genome shotgun (WGS) entry which is preliminary data.</text>
</comment>
<feature type="signal peptide" evidence="12">
    <location>
        <begin position="1"/>
        <end position="22"/>
    </location>
</feature>
<evidence type="ECO:0000259" key="14">
    <source>
        <dbReference type="Pfam" id="PF03958"/>
    </source>
</evidence>
<gene>
    <name evidence="16" type="primary">gspD</name>
    <name evidence="16" type="ORF">D7X32_25380</name>
</gene>
<feature type="compositionally biased region" description="Pro residues" evidence="11">
    <location>
        <begin position="806"/>
        <end position="822"/>
    </location>
</feature>
<name>A0A3A8JVD8_9BACT</name>
<evidence type="ECO:0000256" key="11">
    <source>
        <dbReference type="SAM" id="MobiDB-lite"/>
    </source>
</evidence>
<dbReference type="AlphaFoldDB" id="A0A3A8JVD8"/>
<dbReference type="PANTHER" id="PTHR30332:SF24">
    <property type="entry name" value="SECRETIN GSPD-RELATED"/>
    <property type="match status" value="1"/>
</dbReference>
<feature type="region of interest" description="Disordered" evidence="11">
    <location>
        <begin position="763"/>
        <end position="874"/>
    </location>
</feature>
<dbReference type="Proteomes" id="UP000268313">
    <property type="component" value="Unassembled WGS sequence"/>
</dbReference>
<proteinExistence type="inferred from homology"/>
<sequence>MKTTLPSWMLCLCLALSVPAWAQRRPTQPGTPAPAPAAQGERDRTITPQGAGAPANAPENQGPRQVPSCEQARRNARYGIYFDKVDIEKLVQTVSDATCRTFILPENVRGKISIIGPENGRVEVDADSFYSAFLAALDANGLAVYPYGRFLKIVDKRSAKQNPIPTIVDDETPYTTNEQMVTKLFKIKYVEVEPLRGVLQQLVSKDGDTIPYPPDTIIVNDVGSNIHRLERLINQLDSRSSSDEMRIIQVQYATAQDVANTIQKLFEAKAGAGGRAGQRPGNFTQGVPGQPPPGAEGVASGGTDTGGAATLSQIIPDERTNKLIIVASPAAFGRIQDLVREVDIPSGSGNKINVYPLENANSEELASTLQSLAQGTANRPQRGPIPQQPQGLPRAPAQAAELFSGEVKISADKGTNSLVIVASQGDYKNIVQIIQQLDQPRRQVFVEAVIMEVNLDRNSEFGINFHQGFSLKTDDGAIPGILGTNYAGGGVPPSFSLANLASMGGFLAGIQGPVLPELKALGIDIPAFGVVLNAMQQSSDVNVLSTPHLLTSDNEEAEITVGQNVPFQSGFTPSALGSSLGGTGTGTTGGINPSLLGSLGGLGSLYAPITRQNVELKLTVKPQINESDFIRLVITEQTEEIASSDPVLGPTTSKRSAKTTVIAKDMETVVIGGIMQDRTLESVSKVPVLGDIPLLGHLFRDTTRRKTKTNLLLFLTPYIIRGQEDFRRIFERKMKERQQFVEQFYGQVPGYDVAVDFSRKPGPLSRMNQSVLKEEQRVENGGSGTGNERVIRPAGAPAPGGTAPASPSPARPGGEAPPPPEGAAPSPEGGQAPRNLEAPPEGSERSVPAPQPEVIAPTPDADTERLRIQPGDGE</sequence>
<dbReference type="InterPro" id="IPR038591">
    <property type="entry name" value="NolW-like_sf"/>
</dbReference>
<comment type="subcellular location">
    <subcellularLocation>
        <location evidence="1 10">Cell outer membrane</location>
    </subcellularLocation>
</comment>
<feature type="compositionally biased region" description="Low complexity" evidence="11">
    <location>
        <begin position="793"/>
        <end position="805"/>
    </location>
</feature>
<dbReference type="Pfam" id="PF21305">
    <property type="entry name" value="type_II_gspD_N0"/>
    <property type="match status" value="1"/>
</dbReference>
<feature type="compositionally biased region" description="Low complexity" evidence="11">
    <location>
        <begin position="379"/>
        <end position="394"/>
    </location>
</feature>
<feature type="region of interest" description="Disordered" evidence="11">
    <location>
        <begin position="374"/>
        <end position="394"/>
    </location>
</feature>
<dbReference type="Pfam" id="PF03958">
    <property type="entry name" value="Secretin_N"/>
    <property type="match status" value="2"/>
</dbReference>
<evidence type="ECO:0000256" key="4">
    <source>
        <dbReference type="ARBA" id="ARBA00022452"/>
    </source>
</evidence>
<evidence type="ECO:0000313" key="16">
    <source>
        <dbReference type="EMBL" id="RKG99862.1"/>
    </source>
</evidence>
<organism evidence="16 17">
    <name type="scientific">Corallococcus carmarthensis</name>
    <dbReference type="NCBI Taxonomy" id="2316728"/>
    <lineage>
        <taxon>Bacteria</taxon>
        <taxon>Pseudomonadati</taxon>
        <taxon>Myxococcota</taxon>
        <taxon>Myxococcia</taxon>
        <taxon>Myxococcales</taxon>
        <taxon>Cystobacterineae</taxon>
        <taxon>Myxococcaceae</taxon>
        <taxon>Corallococcus</taxon>
    </lineage>
</organism>
<dbReference type="PRINTS" id="PR00811">
    <property type="entry name" value="BCTERIALGSPD"/>
</dbReference>
<feature type="region of interest" description="Disordered" evidence="11">
    <location>
        <begin position="271"/>
        <end position="303"/>
    </location>
</feature>
<dbReference type="GO" id="GO:0009279">
    <property type="term" value="C:cell outer membrane"/>
    <property type="evidence" value="ECO:0007669"/>
    <property type="project" value="UniProtKB-SubCell"/>
</dbReference>
<feature type="region of interest" description="Disordered" evidence="11">
    <location>
        <begin position="24"/>
        <end position="69"/>
    </location>
</feature>
<evidence type="ECO:0000313" key="17">
    <source>
        <dbReference type="Proteomes" id="UP000268313"/>
    </source>
</evidence>
<evidence type="ECO:0000256" key="9">
    <source>
        <dbReference type="ARBA" id="ARBA00023237"/>
    </source>
</evidence>
<dbReference type="NCBIfam" id="TIGR02517">
    <property type="entry name" value="type_II_gspD"/>
    <property type="match status" value="1"/>
</dbReference>
<dbReference type="OrthoDB" id="9775455at2"/>
<feature type="chain" id="PRO_5017444358" evidence="12">
    <location>
        <begin position="23"/>
        <end position="874"/>
    </location>
</feature>
<comment type="similarity">
    <text evidence="2">Belongs to the bacterial secretin family. GSP D subfamily.</text>
</comment>
<keyword evidence="4" id="KW-1134">Transmembrane beta strand</keyword>
<evidence type="ECO:0000256" key="2">
    <source>
        <dbReference type="ARBA" id="ARBA00006980"/>
    </source>
</evidence>
<keyword evidence="17" id="KW-1185">Reference proteome</keyword>
<keyword evidence="6 12" id="KW-0732">Signal</keyword>
<evidence type="ECO:0000256" key="7">
    <source>
        <dbReference type="ARBA" id="ARBA00022927"/>
    </source>
</evidence>
<feature type="domain" description="Type II/III secretion system secretin-like" evidence="13">
    <location>
        <begin position="534"/>
        <end position="721"/>
    </location>
</feature>
<dbReference type="PANTHER" id="PTHR30332">
    <property type="entry name" value="PROBABLE GENERAL SECRETION PATHWAY PROTEIN D"/>
    <property type="match status" value="1"/>
</dbReference>
<dbReference type="GO" id="GO:0015627">
    <property type="term" value="C:type II protein secretion system complex"/>
    <property type="evidence" value="ECO:0007669"/>
    <property type="project" value="InterPro"/>
</dbReference>
<evidence type="ECO:0000256" key="5">
    <source>
        <dbReference type="ARBA" id="ARBA00022692"/>
    </source>
</evidence>
<accession>A0A3A8JVD8</accession>
<evidence type="ECO:0000256" key="6">
    <source>
        <dbReference type="ARBA" id="ARBA00022729"/>
    </source>
</evidence>
<feature type="compositionally biased region" description="Low complexity" evidence="11">
    <location>
        <begin position="823"/>
        <end position="833"/>
    </location>
</feature>
<dbReference type="InterPro" id="IPR049371">
    <property type="entry name" value="GspD-like_N0"/>
</dbReference>
<evidence type="ECO:0000259" key="15">
    <source>
        <dbReference type="Pfam" id="PF21305"/>
    </source>
</evidence>
<evidence type="ECO:0000256" key="12">
    <source>
        <dbReference type="SAM" id="SignalP"/>
    </source>
</evidence>
<keyword evidence="5" id="KW-0812">Transmembrane</keyword>
<evidence type="ECO:0000256" key="1">
    <source>
        <dbReference type="ARBA" id="ARBA00004442"/>
    </source>
</evidence>
<keyword evidence="7" id="KW-0653">Protein transport</keyword>
<evidence type="ECO:0000256" key="3">
    <source>
        <dbReference type="ARBA" id="ARBA00022448"/>
    </source>
</evidence>
<dbReference type="RefSeq" id="WP_120605149.1">
    <property type="nucleotide sequence ID" value="NZ_RAWE01000105.1"/>
</dbReference>
<dbReference type="Gene3D" id="3.30.1370.120">
    <property type="match status" value="3"/>
</dbReference>